<sequence length="123" mass="13875">MGRLSWPAYSDAQTQSSGSRLNALHDPHTEALASERSQGRHQAPTTPHGYPIGSRRSFMPCLALDRRSAGWTCREQRSCDRHRVPPRTWRHLVCAWRVALSTTRGTLLELAFTFTRSKICGEA</sequence>
<keyword evidence="2" id="KW-1185">Reference proteome</keyword>
<gene>
    <name evidence="1" type="ORF">M8818_001510</name>
</gene>
<dbReference type="EMBL" id="JAMKPW020000006">
    <property type="protein sequence ID" value="KAK8217257.1"/>
    <property type="molecule type" value="Genomic_DNA"/>
</dbReference>
<evidence type="ECO:0000313" key="1">
    <source>
        <dbReference type="EMBL" id="KAK8217257.1"/>
    </source>
</evidence>
<dbReference type="Proteomes" id="UP001320706">
    <property type="component" value="Unassembled WGS sequence"/>
</dbReference>
<evidence type="ECO:0000313" key="2">
    <source>
        <dbReference type="Proteomes" id="UP001320706"/>
    </source>
</evidence>
<protein>
    <submittedName>
        <fullName evidence="1">Uncharacterized protein</fullName>
    </submittedName>
</protein>
<organism evidence="1 2">
    <name type="scientific">Zalaria obscura</name>
    <dbReference type="NCBI Taxonomy" id="2024903"/>
    <lineage>
        <taxon>Eukaryota</taxon>
        <taxon>Fungi</taxon>
        <taxon>Dikarya</taxon>
        <taxon>Ascomycota</taxon>
        <taxon>Pezizomycotina</taxon>
        <taxon>Dothideomycetes</taxon>
        <taxon>Dothideomycetidae</taxon>
        <taxon>Dothideales</taxon>
        <taxon>Zalariaceae</taxon>
        <taxon>Zalaria</taxon>
    </lineage>
</organism>
<name>A0ACC3SJZ5_9PEZI</name>
<reference evidence="1" key="1">
    <citation type="submission" date="2024-02" db="EMBL/GenBank/DDBJ databases">
        <title>Metagenome Assembled Genome of Zalaria obscura JY119.</title>
        <authorList>
            <person name="Vighnesh L."/>
            <person name="Jagadeeshwari U."/>
            <person name="Venkata Ramana C."/>
            <person name="Sasikala C."/>
        </authorList>
    </citation>
    <scope>NUCLEOTIDE SEQUENCE</scope>
    <source>
        <strain evidence="1">JY119</strain>
    </source>
</reference>
<proteinExistence type="predicted"/>
<accession>A0ACC3SJZ5</accession>
<comment type="caution">
    <text evidence="1">The sequence shown here is derived from an EMBL/GenBank/DDBJ whole genome shotgun (WGS) entry which is preliminary data.</text>
</comment>